<evidence type="ECO:0000256" key="4">
    <source>
        <dbReference type="ARBA" id="ARBA00023163"/>
    </source>
</evidence>
<dbReference type="GO" id="GO:0005829">
    <property type="term" value="C:cytosol"/>
    <property type="evidence" value="ECO:0007669"/>
    <property type="project" value="TreeGrafter"/>
</dbReference>
<dbReference type="InterPro" id="IPR012318">
    <property type="entry name" value="HTH_CRP"/>
</dbReference>
<dbReference type="Gene3D" id="2.60.120.10">
    <property type="entry name" value="Jelly Rolls"/>
    <property type="match status" value="1"/>
</dbReference>
<sequence length="229" mass="26070">MVPLLQRLERKEYEMIINCSKQLDVKKGTTIYSEGDLATQLYFIKQGKVKCYKKIEKDQEIILFIRGELDCFGELGVFSGSTYSNAAIAIEKTSLYVMDKDVIEKIVADNGTMGLHFTRWLSQSLQTSEAKLRDYIVFGSEGAVAAVFIRYSNMYGVVKQDGIRITEPILIREVSKHIGISRETVSRVVNKWKQDGIIASDNKYFLIKDISYMQKLLSCEQCSVENCVL</sequence>
<feature type="domain" description="Cyclic nucleotide-binding" evidence="5">
    <location>
        <begin position="4"/>
        <end position="107"/>
    </location>
</feature>
<dbReference type="InterPro" id="IPR014710">
    <property type="entry name" value="RmlC-like_jellyroll"/>
</dbReference>
<keyword evidence="2" id="KW-0238">DNA-binding</keyword>
<evidence type="ECO:0000313" key="8">
    <source>
        <dbReference type="Proteomes" id="UP000198618"/>
    </source>
</evidence>
<dbReference type="InterPro" id="IPR018490">
    <property type="entry name" value="cNMP-bd_dom_sf"/>
</dbReference>
<dbReference type="EMBL" id="FOHE01000001">
    <property type="protein sequence ID" value="SES67851.1"/>
    <property type="molecule type" value="Genomic_DNA"/>
</dbReference>
<feature type="domain" description="HTH crp-type" evidence="6">
    <location>
        <begin position="138"/>
        <end position="211"/>
    </location>
</feature>
<keyword evidence="3" id="KW-0010">Activator</keyword>
<evidence type="ECO:0000259" key="5">
    <source>
        <dbReference type="PROSITE" id="PS50042"/>
    </source>
</evidence>
<dbReference type="RefSeq" id="WP_090866231.1">
    <property type="nucleotide sequence ID" value="NZ_FOHE01000001.1"/>
</dbReference>
<dbReference type="PANTHER" id="PTHR24567">
    <property type="entry name" value="CRP FAMILY TRANSCRIPTIONAL REGULATORY PROTEIN"/>
    <property type="match status" value="1"/>
</dbReference>
<dbReference type="InterPro" id="IPR036390">
    <property type="entry name" value="WH_DNA-bd_sf"/>
</dbReference>
<dbReference type="CDD" id="cd00038">
    <property type="entry name" value="CAP_ED"/>
    <property type="match status" value="1"/>
</dbReference>
<dbReference type="Pfam" id="PF00027">
    <property type="entry name" value="cNMP_binding"/>
    <property type="match status" value="1"/>
</dbReference>
<dbReference type="PANTHER" id="PTHR24567:SF74">
    <property type="entry name" value="HTH-TYPE TRANSCRIPTIONAL REGULATOR ARCR"/>
    <property type="match status" value="1"/>
</dbReference>
<dbReference type="SUPFAM" id="SSF46785">
    <property type="entry name" value="Winged helix' DNA-binding domain"/>
    <property type="match status" value="1"/>
</dbReference>
<dbReference type="AlphaFoldDB" id="A0A1H9YFZ4"/>
<evidence type="ECO:0000313" key="7">
    <source>
        <dbReference type="EMBL" id="SES67851.1"/>
    </source>
</evidence>
<protein>
    <submittedName>
        <fullName evidence="7">Transcriptional regulator, Crp/Fnr family</fullName>
    </submittedName>
</protein>
<dbReference type="PROSITE" id="PS51063">
    <property type="entry name" value="HTH_CRP_2"/>
    <property type="match status" value="1"/>
</dbReference>
<dbReference type="GO" id="GO:0003677">
    <property type="term" value="F:DNA binding"/>
    <property type="evidence" value="ECO:0007669"/>
    <property type="project" value="UniProtKB-KW"/>
</dbReference>
<dbReference type="SMART" id="SM00419">
    <property type="entry name" value="HTH_CRP"/>
    <property type="match status" value="1"/>
</dbReference>
<evidence type="ECO:0000256" key="3">
    <source>
        <dbReference type="ARBA" id="ARBA00023159"/>
    </source>
</evidence>
<keyword evidence="8" id="KW-1185">Reference proteome</keyword>
<reference evidence="7 8" key="1">
    <citation type="submission" date="2016-10" db="EMBL/GenBank/DDBJ databases">
        <authorList>
            <person name="de Groot N.N."/>
        </authorList>
    </citation>
    <scope>NUCLEOTIDE SEQUENCE [LARGE SCALE GENOMIC DNA]</scope>
    <source>
        <strain evidence="7 8">IBRC-M 10780</strain>
    </source>
</reference>
<dbReference type="Pfam" id="PF13545">
    <property type="entry name" value="HTH_Crp_2"/>
    <property type="match status" value="1"/>
</dbReference>
<dbReference type="InterPro" id="IPR000595">
    <property type="entry name" value="cNMP-bd_dom"/>
</dbReference>
<dbReference type="Gene3D" id="1.10.10.10">
    <property type="entry name" value="Winged helix-like DNA-binding domain superfamily/Winged helix DNA-binding domain"/>
    <property type="match status" value="1"/>
</dbReference>
<name>A0A1H9YFZ4_9BACI</name>
<dbReference type="InterPro" id="IPR036388">
    <property type="entry name" value="WH-like_DNA-bd_sf"/>
</dbReference>
<evidence type="ECO:0000256" key="2">
    <source>
        <dbReference type="ARBA" id="ARBA00023125"/>
    </source>
</evidence>
<gene>
    <name evidence="7" type="ORF">SAMN05216389_101377</name>
</gene>
<dbReference type="SMART" id="SM00100">
    <property type="entry name" value="cNMP"/>
    <property type="match status" value="1"/>
</dbReference>
<accession>A0A1H9YFZ4</accession>
<organism evidence="7 8">
    <name type="scientific">Oceanobacillus limi</name>
    <dbReference type="NCBI Taxonomy" id="930131"/>
    <lineage>
        <taxon>Bacteria</taxon>
        <taxon>Bacillati</taxon>
        <taxon>Bacillota</taxon>
        <taxon>Bacilli</taxon>
        <taxon>Bacillales</taxon>
        <taxon>Bacillaceae</taxon>
        <taxon>Oceanobacillus</taxon>
    </lineage>
</organism>
<dbReference type="STRING" id="930131.SAMN05216389_101377"/>
<dbReference type="PROSITE" id="PS50042">
    <property type="entry name" value="CNMP_BINDING_3"/>
    <property type="match status" value="1"/>
</dbReference>
<dbReference type="SUPFAM" id="SSF51206">
    <property type="entry name" value="cAMP-binding domain-like"/>
    <property type="match status" value="1"/>
</dbReference>
<evidence type="ECO:0000256" key="1">
    <source>
        <dbReference type="ARBA" id="ARBA00023015"/>
    </source>
</evidence>
<proteinExistence type="predicted"/>
<dbReference type="GO" id="GO:0003700">
    <property type="term" value="F:DNA-binding transcription factor activity"/>
    <property type="evidence" value="ECO:0007669"/>
    <property type="project" value="TreeGrafter"/>
</dbReference>
<dbReference type="InterPro" id="IPR050397">
    <property type="entry name" value="Env_Response_Regulators"/>
</dbReference>
<dbReference type="OrthoDB" id="9810708at2"/>
<keyword evidence="1" id="KW-0805">Transcription regulation</keyword>
<dbReference type="Proteomes" id="UP000198618">
    <property type="component" value="Unassembled WGS sequence"/>
</dbReference>
<evidence type="ECO:0000259" key="6">
    <source>
        <dbReference type="PROSITE" id="PS51063"/>
    </source>
</evidence>
<keyword evidence="4" id="KW-0804">Transcription</keyword>